<keyword evidence="2" id="KW-0333">Golgi apparatus</keyword>
<evidence type="ECO:0000256" key="1">
    <source>
        <dbReference type="ARBA" id="ARBA00004255"/>
    </source>
</evidence>
<evidence type="ECO:0000313" key="6">
    <source>
        <dbReference type="Proteomes" id="UP001331936"/>
    </source>
</evidence>
<comment type="caution">
    <text evidence="5">The sequence shown here is derived from an EMBL/GenBank/DDBJ whole genome shotgun (WGS) entry which is preliminary data.</text>
</comment>
<dbReference type="Pfam" id="PF05719">
    <property type="entry name" value="GPP34"/>
    <property type="match status" value="1"/>
</dbReference>
<dbReference type="Gene3D" id="1.10.3630.10">
    <property type="entry name" value="yeast vps74-n-term truncation variant domain like"/>
    <property type="match status" value="1"/>
</dbReference>
<keyword evidence="3" id="KW-0446">Lipid-binding</keyword>
<name>A0ABU7JT80_9NOCA</name>
<organism evidence="5 6">
    <name type="scientific">Rhodococcus chondri</name>
    <dbReference type="NCBI Taxonomy" id="3065941"/>
    <lineage>
        <taxon>Bacteria</taxon>
        <taxon>Bacillati</taxon>
        <taxon>Actinomycetota</taxon>
        <taxon>Actinomycetes</taxon>
        <taxon>Mycobacteriales</taxon>
        <taxon>Nocardiaceae</taxon>
        <taxon>Rhodococcus</taxon>
    </lineage>
</organism>
<protein>
    <submittedName>
        <fullName evidence="5">GPP34 family phosphoprotein</fullName>
    </submittedName>
</protein>
<evidence type="ECO:0000313" key="5">
    <source>
        <dbReference type="EMBL" id="MEE2033231.1"/>
    </source>
</evidence>
<sequence length="222" mass="23979">MALLAEDLMLLLLDDDSGRALVDSTKLPRVLAGAVLLELTLDAVVGLDTEGSRVRKGRLVVRTATVPSDPLLAHAVRRLTDAKPMKPESAVEKLSKGIRETLLGRVVEHGWIREERGRVLGIFPTKRWPAVDDSHERQVRAELRSVLVDGSTPTARAAALVSLLSAVDAVPKIMPDVDKRQIKKRAEEIAEGDWAGKAVRKAVDAVNTAVMVAVTVPVIASN</sequence>
<proteinExistence type="predicted"/>
<evidence type="ECO:0000256" key="3">
    <source>
        <dbReference type="ARBA" id="ARBA00023121"/>
    </source>
</evidence>
<keyword evidence="6" id="KW-1185">Reference proteome</keyword>
<evidence type="ECO:0000256" key="2">
    <source>
        <dbReference type="ARBA" id="ARBA00023034"/>
    </source>
</evidence>
<accession>A0ABU7JT80</accession>
<comment type="subcellular location">
    <subcellularLocation>
        <location evidence="1">Golgi apparatus membrane</location>
        <topology evidence="1">Peripheral membrane protein</topology>
        <orientation evidence="1">Cytoplasmic side</orientation>
    </subcellularLocation>
</comment>
<gene>
    <name evidence="5" type="ORF">Q8814_14085</name>
</gene>
<dbReference type="EMBL" id="JAUZMZ010000073">
    <property type="protein sequence ID" value="MEE2033231.1"/>
    <property type="molecule type" value="Genomic_DNA"/>
</dbReference>
<dbReference type="Proteomes" id="UP001331936">
    <property type="component" value="Unassembled WGS sequence"/>
</dbReference>
<dbReference type="InterPro" id="IPR008628">
    <property type="entry name" value="GPP34-like"/>
</dbReference>
<evidence type="ECO:0000256" key="4">
    <source>
        <dbReference type="ARBA" id="ARBA00023136"/>
    </source>
</evidence>
<reference evidence="5 6" key="1">
    <citation type="submission" date="2023-08" db="EMBL/GenBank/DDBJ databases">
        <authorList>
            <person name="Girao M."/>
            <person name="Carvalho M.F."/>
        </authorList>
    </citation>
    <scope>NUCLEOTIDE SEQUENCE [LARGE SCALE GENOMIC DNA]</scope>
    <source>
        <strain evidence="5 6">CC-R104</strain>
    </source>
</reference>
<dbReference type="InterPro" id="IPR038261">
    <property type="entry name" value="GPP34-like_sf"/>
</dbReference>
<dbReference type="RefSeq" id="WP_330152642.1">
    <property type="nucleotide sequence ID" value="NZ_JAUZMZ010000073.1"/>
</dbReference>
<keyword evidence="4" id="KW-0472">Membrane</keyword>